<evidence type="ECO:0000313" key="3">
    <source>
        <dbReference type="Proteomes" id="UP000738376"/>
    </source>
</evidence>
<gene>
    <name evidence="2" type="ORF">HC246_19860</name>
</gene>
<evidence type="ECO:0008006" key="4">
    <source>
        <dbReference type="Google" id="ProtNLM"/>
    </source>
</evidence>
<dbReference type="EMBL" id="JAAVJL010000002">
    <property type="protein sequence ID" value="NMF60223.1"/>
    <property type="molecule type" value="Genomic_DNA"/>
</dbReference>
<proteinExistence type="predicted"/>
<feature type="region of interest" description="Disordered" evidence="1">
    <location>
        <begin position="50"/>
        <end position="100"/>
    </location>
</feature>
<protein>
    <recommendedName>
        <fullName evidence="4">CsbD-like domain-containing protein</fullName>
    </recommendedName>
</protein>
<sequence length="167" mass="18049">MKLTQFLSRLLVVVAMWGLVTFVNVVPAIASKDAPNQITDNLTMPNIQKKAEDATNSSTYDTNLEYTSGEQSNQGLNEIQGTADFDKMKRSPNEDTPPIVKEVEKSLGKFGDKVKSAKEDSKKGLDAALDKAGDAASHIKDKTGDVINSLTEKASDATESIKSKIKS</sequence>
<evidence type="ECO:0000256" key="1">
    <source>
        <dbReference type="SAM" id="MobiDB-lite"/>
    </source>
</evidence>
<feature type="compositionally biased region" description="Polar residues" evidence="1">
    <location>
        <begin position="54"/>
        <end position="80"/>
    </location>
</feature>
<name>A0ABX1LYA3_9CYAN</name>
<dbReference type="RefSeq" id="WP_169365158.1">
    <property type="nucleotide sequence ID" value="NZ_JAAVJL010000002.1"/>
</dbReference>
<feature type="compositionally biased region" description="Basic and acidic residues" evidence="1">
    <location>
        <begin position="84"/>
        <end position="93"/>
    </location>
</feature>
<evidence type="ECO:0000313" key="2">
    <source>
        <dbReference type="EMBL" id="NMF60223.1"/>
    </source>
</evidence>
<accession>A0ABX1LYA3</accession>
<organism evidence="2 3">
    <name type="scientific">Pseudanabaena yagii GIHE-NHR1</name>
    <dbReference type="NCBI Taxonomy" id="2722753"/>
    <lineage>
        <taxon>Bacteria</taxon>
        <taxon>Bacillati</taxon>
        <taxon>Cyanobacteriota</taxon>
        <taxon>Cyanophyceae</taxon>
        <taxon>Pseudanabaenales</taxon>
        <taxon>Pseudanabaenaceae</taxon>
        <taxon>Pseudanabaena</taxon>
        <taxon>Pseudanabaena yagii</taxon>
    </lineage>
</organism>
<reference evidence="2 3" key="1">
    <citation type="submission" date="2020-03" db="EMBL/GenBank/DDBJ databases">
        <title>Draft Genome Sequence of 2-Methylisoborneol Producing Pseudanabaena yagii Strain GIHE-NHR1 Isolated from North Han River in South Korea.</title>
        <authorList>
            <person name="Jeong J."/>
        </authorList>
    </citation>
    <scope>NUCLEOTIDE SEQUENCE [LARGE SCALE GENOMIC DNA]</scope>
    <source>
        <strain evidence="2 3">GIHE-NHR1</strain>
    </source>
</reference>
<keyword evidence="3" id="KW-1185">Reference proteome</keyword>
<dbReference type="Proteomes" id="UP000738376">
    <property type="component" value="Unassembled WGS sequence"/>
</dbReference>
<comment type="caution">
    <text evidence="2">The sequence shown here is derived from an EMBL/GenBank/DDBJ whole genome shotgun (WGS) entry which is preliminary data.</text>
</comment>